<dbReference type="InterPro" id="IPR013328">
    <property type="entry name" value="6PGD_dom2"/>
</dbReference>
<dbReference type="OrthoDB" id="9771883at2"/>
<organism evidence="7 8">
    <name type="scientific">Streptomyces alkaliterrae</name>
    <dbReference type="NCBI Taxonomy" id="2213162"/>
    <lineage>
        <taxon>Bacteria</taxon>
        <taxon>Bacillati</taxon>
        <taxon>Actinomycetota</taxon>
        <taxon>Actinomycetes</taxon>
        <taxon>Kitasatosporales</taxon>
        <taxon>Streptomycetaceae</taxon>
        <taxon>Streptomyces</taxon>
    </lineage>
</organism>
<dbReference type="Proteomes" id="UP000320857">
    <property type="component" value="Unassembled WGS sequence"/>
</dbReference>
<evidence type="ECO:0000256" key="3">
    <source>
        <dbReference type="ARBA" id="ARBA00023002"/>
    </source>
</evidence>
<dbReference type="InterPro" id="IPR008927">
    <property type="entry name" value="6-PGluconate_DH-like_C_sf"/>
</dbReference>
<dbReference type="RefSeq" id="WP_143646240.1">
    <property type="nucleotide sequence ID" value="NZ_JABJXA010000041.1"/>
</dbReference>
<evidence type="ECO:0000313" key="6">
    <source>
        <dbReference type="EMBL" id="MBB1259071.1"/>
    </source>
</evidence>
<dbReference type="PANTHER" id="PTHR48075:SF5">
    <property type="entry name" value="3-HYDROXYBUTYRYL-COA DEHYDROGENASE"/>
    <property type="match status" value="1"/>
</dbReference>
<dbReference type="GO" id="GO:0006635">
    <property type="term" value="P:fatty acid beta-oxidation"/>
    <property type="evidence" value="ECO:0007669"/>
    <property type="project" value="TreeGrafter"/>
</dbReference>
<feature type="domain" description="3-hydroxyacyl-CoA dehydrogenase C-terminal" evidence="4">
    <location>
        <begin position="297"/>
        <end position="389"/>
    </location>
</feature>
<reference evidence="6" key="3">
    <citation type="journal article" name="Syst. Appl. Microbiol.">
        <title>Streptomyces alkaliterrae sp. nov., isolated from an alkaline soil, and emended descriptions of Streptomyces alkaliphilus, Streptomyces calidiresistens and Streptomyces durbertensis.</title>
        <authorList>
            <person name="Swiecimska M."/>
            <person name="Golinska P."/>
            <person name="Nouioui I."/>
            <person name="Wypij M."/>
            <person name="Rai M."/>
            <person name="Sangal V."/>
            <person name="Goodfellow M."/>
        </authorList>
    </citation>
    <scope>NUCLEOTIDE SEQUENCE</scope>
    <source>
        <strain evidence="6">OF8</strain>
    </source>
</reference>
<feature type="domain" description="3-hydroxyacyl-CoA dehydrogenase NAD binding" evidence="5">
    <location>
        <begin position="8"/>
        <end position="166"/>
    </location>
</feature>
<dbReference type="EMBL" id="VJYK02000012">
    <property type="protein sequence ID" value="MQS00761.1"/>
    <property type="molecule type" value="Genomic_DNA"/>
</dbReference>
<accession>A0A5P0YKM4</accession>
<dbReference type="Pfam" id="PF02737">
    <property type="entry name" value="3HCDH_N"/>
    <property type="match status" value="1"/>
</dbReference>
<dbReference type="InterPro" id="IPR006108">
    <property type="entry name" value="3HC_DH_C"/>
</dbReference>
<dbReference type="InterPro" id="IPR006176">
    <property type="entry name" value="3-OHacyl-CoA_DH_NAD-bd"/>
</dbReference>
<evidence type="ECO:0000313" key="7">
    <source>
        <dbReference type="EMBL" id="MQS00761.1"/>
    </source>
</evidence>
<dbReference type="GO" id="GO:0008691">
    <property type="term" value="F:3-hydroxybutyryl-CoA dehydrogenase activity"/>
    <property type="evidence" value="ECO:0007669"/>
    <property type="project" value="TreeGrafter"/>
</dbReference>
<name>A0A5P0YKM4_9ACTN</name>
<reference evidence="9" key="2">
    <citation type="submission" date="2020-05" db="EMBL/GenBank/DDBJ databases">
        <title>Classification of alakaliphilic streptomycetes isolated from an alkaline soil next to Lonar Crater, India and a proposal for the recognition of Streptomyces alkaliterrae sp. nov.</title>
        <authorList>
            <person name="Golinska P."/>
        </authorList>
    </citation>
    <scope>NUCLEOTIDE SEQUENCE [LARGE SCALE GENOMIC DNA]</scope>
    <source>
        <strain evidence="9">OF8</strain>
    </source>
</reference>
<dbReference type="Gene3D" id="3.40.50.720">
    <property type="entry name" value="NAD(P)-binding Rossmann-like Domain"/>
    <property type="match status" value="1"/>
</dbReference>
<evidence type="ECO:0000256" key="1">
    <source>
        <dbReference type="ARBA" id="ARBA00005086"/>
    </source>
</evidence>
<keyword evidence="3" id="KW-0560">Oxidoreductase</keyword>
<comment type="caution">
    <text evidence="7">The sequence shown here is derived from an EMBL/GenBank/DDBJ whole genome shotgun (WGS) entry which is preliminary data.</text>
</comment>
<dbReference type="SUPFAM" id="SSF48179">
    <property type="entry name" value="6-phosphogluconate dehydrogenase C-terminal domain-like"/>
    <property type="match status" value="2"/>
</dbReference>
<dbReference type="Gene3D" id="1.10.1040.10">
    <property type="entry name" value="N-(1-d-carboxylethyl)-l-norvaline Dehydrogenase, domain 2"/>
    <property type="match status" value="2"/>
</dbReference>
<reference evidence="7 8" key="1">
    <citation type="submission" date="2019-10" db="EMBL/GenBank/DDBJ databases">
        <title>Streptomyces sp. nov., a novel actinobacterium isolated from alkaline environment.</title>
        <authorList>
            <person name="Golinska P."/>
        </authorList>
    </citation>
    <scope>NUCLEOTIDE SEQUENCE [LARGE SCALE GENOMIC DNA]</scope>
    <source>
        <strain evidence="7 8">OF1</strain>
    </source>
</reference>
<evidence type="ECO:0000259" key="4">
    <source>
        <dbReference type="Pfam" id="PF00725"/>
    </source>
</evidence>
<evidence type="ECO:0000259" key="5">
    <source>
        <dbReference type="Pfam" id="PF02737"/>
    </source>
</evidence>
<dbReference type="EMBL" id="JABJXA010000041">
    <property type="protein sequence ID" value="MBB1259071.1"/>
    <property type="molecule type" value="Genomic_DNA"/>
</dbReference>
<protein>
    <submittedName>
        <fullName evidence="6">3-hydroxyacyl-CoA dehydrogenase</fullName>
    </submittedName>
</protein>
<gene>
    <name evidence="7" type="ORF">FNX44_002455</name>
    <name evidence="6" type="ORF">H3147_09510</name>
</gene>
<comment type="similarity">
    <text evidence="2">Belongs to the 3-hydroxyacyl-CoA dehydrogenase family.</text>
</comment>
<keyword evidence="8" id="KW-1185">Reference proteome</keyword>
<proteinExistence type="inferred from homology"/>
<dbReference type="InterPro" id="IPR036291">
    <property type="entry name" value="NAD(P)-bd_dom_sf"/>
</dbReference>
<dbReference type="Pfam" id="PF00725">
    <property type="entry name" value="3HCDH"/>
    <property type="match status" value="2"/>
</dbReference>
<dbReference type="GO" id="GO:0070403">
    <property type="term" value="F:NAD+ binding"/>
    <property type="evidence" value="ECO:0007669"/>
    <property type="project" value="InterPro"/>
</dbReference>
<feature type="domain" description="3-hydroxyacyl-CoA dehydrogenase C-terminal" evidence="4">
    <location>
        <begin position="183"/>
        <end position="273"/>
    </location>
</feature>
<comment type="pathway">
    <text evidence="1">Lipid metabolism; butanoate metabolism.</text>
</comment>
<dbReference type="PANTHER" id="PTHR48075">
    <property type="entry name" value="3-HYDROXYACYL-COA DEHYDROGENASE FAMILY PROTEIN"/>
    <property type="match status" value="1"/>
</dbReference>
<dbReference type="AlphaFoldDB" id="A0A5P0YKM4"/>
<dbReference type="Proteomes" id="UP000517765">
    <property type="component" value="Unassembled WGS sequence"/>
</dbReference>
<evidence type="ECO:0000313" key="9">
    <source>
        <dbReference type="Proteomes" id="UP000517765"/>
    </source>
</evidence>
<sequence length="391" mass="41689">MARRHGVIGVVGLGSVGEALLWLLHDAGYPTVGVDREPDVLARVEQRMTARAGRRPSGVRGYTLTNDTALLARSDLVIEAVDEDLVTKLDVLRRLHSVCPNETVLVTTTASMALPRLAIASGRPDRTGGLRLFRPPAVGSGVVPVFTSMSRDDTREAVARLVAELGLAVAPVAFHAGLSATDLVYTSLNRAAAAVEEGVASTDVVEAAMRRGCGLPVGPLRLLDELGLDTVHTRLSELWTRSRGCVFRPARLLSSMVLGGALGRKSGEGFYRYDDAGRALGCGAAARTDCPDLSEAVVNRLLYPYLADAVRLLDRPGTDAAEIDAAVERGFGWPTGPFELLDRIGLDVALARLRRLHAEFPESACEPPAAIQQLVAGGFLGRRSGQGFRRV</sequence>
<evidence type="ECO:0000313" key="8">
    <source>
        <dbReference type="Proteomes" id="UP000320857"/>
    </source>
</evidence>
<evidence type="ECO:0000256" key="2">
    <source>
        <dbReference type="ARBA" id="ARBA00009463"/>
    </source>
</evidence>
<dbReference type="SUPFAM" id="SSF51735">
    <property type="entry name" value="NAD(P)-binding Rossmann-fold domains"/>
    <property type="match status" value="1"/>
</dbReference>